<evidence type="ECO:0000313" key="1">
    <source>
        <dbReference type="EMBL" id="MBM7714797.1"/>
    </source>
</evidence>
<gene>
    <name evidence="1" type="ORF">JOC94_001769</name>
</gene>
<comment type="caution">
    <text evidence="1">The sequence shown here is derived from an EMBL/GenBank/DDBJ whole genome shotgun (WGS) entry which is preliminary data.</text>
</comment>
<proteinExistence type="predicted"/>
<reference evidence="1 2" key="1">
    <citation type="submission" date="2021-01" db="EMBL/GenBank/DDBJ databases">
        <title>Genomic Encyclopedia of Type Strains, Phase IV (KMG-IV): sequencing the most valuable type-strain genomes for metagenomic binning, comparative biology and taxonomic classification.</title>
        <authorList>
            <person name="Goeker M."/>
        </authorList>
    </citation>
    <scope>NUCLEOTIDE SEQUENCE [LARGE SCALE GENOMIC DNA]</scope>
    <source>
        <strain evidence="1 2">DSM 105453</strain>
    </source>
</reference>
<evidence type="ECO:0000313" key="2">
    <source>
        <dbReference type="Proteomes" id="UP000823485"/>
    </source>
</evidence>
<name>A0ABS2R5B2_9BACI</name>
<protein>
    <submittedName>
        <fullName evidence="1">Uncharacterized protein</fullName>
    </submittedName>
</protein>
<sequence length="59" mass="6668">MKSRGWPMLPVIIGKLFTLMKLFRTGFILVEAYRVPSLDGHDKTDGWPGLGFLPLDGYD</sequence>
<dbReference type="Proteomes" id="UP000823485">
    <property type="component" value="Unassembled WGS sequence"/>
</dbReference>
<keyword evidence="2" id="KW-1185">Reference proteome</keyword>
<dbReference type="EMBL" id="JAFBFH010000009">
    <property type="protein sequence ID" value="MBM7714797.1"/>
    <property type="molecule type" value="Genomic_DNA"/>
</dbReference>
<accession>A0ABS2R5B2</accession>
<dbReference type="RefSeq" id="WP_077110105.1">
    <property type="nucleotide sequence ID" value="NZ_JAFBFH010000009.1"/>
</dbReference>
<organism evidence="1 2">
    <name type="scientific">Siminovitchia thermophila</name>
    <dbReference type="NCBI Taxonomy" id="1245522"/>
    <lineage>
        <taxon>Bacteria</taxon>
        <taxon>Bacillati</taxon>
        <taxon>Bacillota</taxon>
        <taxon>Bacilli</taxon>
        <taxon>Bacillales</taxon>
        <taxon>Bacillaceae</taxon>
        <taxon>Siminovitchia</taxon>
    </lineage>
</organism>